<organism evidence="8 9">
    <name type="scientific">Alkalimarinus sediminis</name>
    <dbReference type="NCBI Taxonomy" id="1632866"/>
    <lineage>
        <taxon>Bacteria</taxon>
        <taxon>Pseudomonadati</taxon>
        <taxon>Pseudomonadota</taxon>
        <taxon>Gammaproteobacteria</taxon>
        <taxon>Alteromonadales</taxon>
        <taxon>Alteromonadaceae</taxon>
        <taxon>Alkalimarinus</taxon>
    </lineage>
</organism>
<proteinExistence type="predicted"/>
<dbReference type="EMBL" id="CP101527">
    <property type="protein sequence ID" value="UZW76717.1"/>
    <property type="molecule type" value="Genomic_DNA"/>
</dbReference>
<dbReference type="GO" id="GO:0005524">
    <property type="term" value="F:ATP binding"/>
    <property type="evidence" value="ECO:0007669"/>
    <property type="project" value="UniProtKB-KW"/>
</dbReference>
<evidence type="ECO:0000313" key="8">
    <source>
        <dbReference type="EMBL" id="UZW76717.1"/>
    </source>
</evidence>
<dbReference type="PANTHER" id="PTHR43499">
    <property type="entry name" value="ABC TRANSPORTER I FAMILY MEMBER 1"/>
    <property type="match status" value="1"/>
</dbReference>
<evidence type="ECO:0000256" key="4">
    <source>
        <dbReference type="ARBA" id="ARBA00022840"/>
    </source>
</evidence>
<dbReference type="NCBIfam" id="NF010061">
    <property type="entry name" value="PRK13538.1"/>
    <property type="match status" value="1"/>
</dbReference>
<dbReference type="InterPro" id="IPR003593">
    <property type="entry name" value="AAA+_ATPase"/>
</dbReference>
<keyword evidence="2" id="KW-0547">Nucleotide-binding</keyword>
<protein>
    <submittedName>
        <fullName evidence="8">Cytochrome c biogenesis heme-transporting ATPase CcmA</fullName>
    </submittedName>
</protein>
<dbReference type="GO" id="GO:0017004">
    <property type="term" value="P:cytochrome complex assembly"/>
    <property type="evidence" value="ECO:0007669"/>
    <property type="project" value="UniProtKB-KW"/>
</dbReference>
<keyword evidence="1" id="KW-0813">Transport</keyword>
<evidence type="ECO:0000256" key="5">
    <source>
        <dbReference type="ARBA" id="ARBA00022967"/>
    </source>
</evidence>
<feature type="domain" description="ABC transporter" evidence="7">
    <location>
        <begin position="17"/>
        <end position="239"/>
    </location>
</feature>
<dbReference type="KEGG" id="asem:NNL22_09115"/>
<gene>
    <name evidence="8" type="primary">ccmA</name>
    <name evidence="8" type="ORF">NNL22_09115</name>
</gene>
<keyword evidence="9" id="KW-1185">Reference proteome</keyword>
<dbReference type="InterPro" id="IPR027417">
    <property type="entry name" value="P-loop_NTPase"/>
</dbReference>
<dbReference type="RefSeq" id="WP_251812865.1">
    <property type="nucleotide sequence ID" value="NZ_CP101527.1"/>
</dbReference>
<dbReference type="SMART" id="SM00382">
    <property type="entry name" value="AAA"/>
    <property type="match status" value="1"/>
</dbReference>
<dbReference type="GO" id="GO:0022857">
    <property type="term" value="F:transmembrane transporter activity"/>
    <property type="evidence" value="ECO:0007669"/>
    <property type="project" value="InterPro"/>
</dbReference>
<sequence length="240" mass="26592">MSAVSPIVTQSSSRELLRAESLFCERDERVLFEDLNFSINAGEIIQVEGPNGSGKTTLLRIMSGLSSAYEGNIFWKGEAIHSARIDFLSNLLYLGHKPGVKAILTPVENLRALMGVRQSVTDEQIHHALEKVGLYGYEDVPCHNLSAGQHRRVALARLYLSTDELWILDEAFTAIDKKGVKELEALLQERAQQGGAVLLTTHHELQLEQGFKKLQLGKSSLKQEPLKEQAHKPLVAGEAE</sequence>
<dbReference type="Pfam" id="PF00005">
    <property type="entry name" value="ABC_tran"/>
    <property type="match status" value="1"/>
</dbReference>
<name>A0A9E8KRY5_9ALTE</name>
<dbReference type="InterPro" id="IPR005895">
    <property type="entry name" value="ABC_transptr_haem_export_CcmA"/>
</dbReference>
<evidence type="ECO:0000256" key="6">
    <source>
        <dbReference type="ARBA" id="ARBA00023136"/>
    </source>
</evidence>
<dbReference type="Gene3D" id="3.40.50.300">
    <property type="entry name" value="P-loop containing nucleotide triphosphate hydrolases"/>
    <property type="match status" value="1"/>
</dbReference>
<dbReference type="NCBIfam" id="TIGR01189">
    <property type="entry name" value="ccmA"/>
    <property type="match status" value="1"/>
</dbReference>
<evidence type="ECO:0000259" key="7">
    <source>
        <dbReference type="PROSITE" id="PS50893"/>
    </source>
</evidence>
<dbReference type="InterPro" id="IPR003439">
    <property type="entry name" value="ABC_transporter-like_ATP-bd"/>
</dbReference>
<dbReference type="GO" id="GO:0016887">
    <property type="term" value="F:ATP hydrolysis activity"/>
    <property type="evidence" value="ECO:0007669"/>
    <property type="project" value="InterPro"/>
</dbReference>
<keyword evidence="5" id="KW-1278">Translocase</keyword>
<dbReference type="AlphaFoldDB" id="A0A9E8KRY5"/>
<evidence type="ECO:0000313" key="9">
    <source>
        <dbReference type="Proteomes" id="UP001164472"/>
    </source>
</evidence>
<evidence type="ECO:0000256" key="1">
    <source>
        <dbReference type="ARBA" id="ARBA00022448"/>
    </source>
</evidence>
<keyword evidence="4" id="KW-0067">ATP-binding</keyword>
<dbReference type="Proteomes" id="UP001164472">
    <property type="component" value="Chromosome"/>
</dbReference>
<dbReference type="SUPFAM" id="SSF52540">
    <property type="entry name" value="P-loop containing nucleoside triphosphate hydrolases"/>
    <property type="match status" value="1"/>
</dbReference>
<keyword evidence="3" id="KW-0201">Cytochrome c-type biogenesis</keyword>
<keyword evidence="6" id="KW-0472">Membrane</keyword>
<dbReference type="PROSITE" id="PS50893">
    <property type="entry name" value="ABC_TRANSPORTER_2"/>
    <property type="match status" value="1"/>
</dbReference>
<evidence type="ECO:0000256" key="2">
    <source>
        <dbReference type="ARBA" id="ARBA00022741"/>
    </source>
</evidence>
<reference evidence="8" key="1">
    <citation type="submission" date="2022-07" db="EMBL/GenBank/DDBJ databases">
        <title>Alkalimarinus sp. nov., isolated from gut of a Alitta virens.</title>
        <authorList>
            <person name="Yang A.I."/>
            <person name="Shin N.-R."/>
        </authorList>
    </citation>
    <scope>NUCLEOTIDE SEQUENCE</scope>
    <source>
        <strain evidence="8">FA028</strain>
    </source>
</reference>
<accession>A0A9E8KRY5</accession>
<dbReference type="PANTHER" id="PTHR43499:SF1">
    <property type="entry name" value="ABC TRANSPORTER I FAMILY MEMBER 1"/>
    <property type="match status" value="1"/>
</dbReference>
<evidence type="ECO:0000256" key="3">
    <source>
        <dbReference type="ARBA" id="ARBA00022748"/>
    </source>
</evidence>